<dbReference type="Proteomes" id="UP000268014">
    <property type="component" value="Unassembled WGS sequence"/>
</dbReference>
<proteinExistence type="predicted"/>
<name>A0A0N4WH09_HAEPC</name>
<evidence type="ECO:0000313" key="3">
    <source>
        <dbReference type="WBParaSite" id="HPLM_0001014101-mRNA-1"/>
    </source>
</evidence>
<sequence>MIVPHWKCTSNDFLSSLFGEPTSCSYNDSYGDVLELISAEDLARSFCC</sequence>
<gene>
    <name evidence="1" type="ORF">HPLM_LOCUS10133</name>
</gene>
<accession>A0A0N4WH09</accession>
<dbReference type="EMBL" id="UZAF01017223">
    <property type="protein sequence ID" value="VDO39300.1"/>
    <property type="molecule type" value="Genomic_DNA"/>
</dbReference>
<reference evidence="3" key="1">
    <citation type="submission" date="2017-02" db="UniProtKB">
        <authorList>
            <consortium name="WormBaseParasite"/>
        </authorList>
    </citation>
    <scope>IDENTIFICATION</scope>
</reference>
<organism evidence="3">
    <name type="scientific">Haemonchus placei</name>
    <name type="common">Barber's pole worm</name>
    <dbReference type="NCBI Taxonomy" id="6290"/>
    <lineage>
        <taxon>Eukaryota</taxon>
        <taxon>Metazoa</taxon>
        <taxon>Ecdysozoa</taxon>
        <taxon>Nematoda</taxon>
        <taxon>Chromadorea</taxon>
        <taxon>Rhabditida</taxon>
        <taxon>Rhabditina</taxon>
        <taxon>Rhabditomorpha</taxon>
        <taxon>Strongyloidea</taxon>
        <taxon>Trichostrongylidae</taxon>
        <taxon>Haemonchus</taxon>
    </lineage>
</organism>
<evidence type="ECO:0000313" key="1">
    <source>
        <dbReference type="EMBL" id="VDO39300.1"/>
    </source>
</evidence>
<dbReference type="WBParaSite" id="HPLM_0001014101-mRNA-1">
    <property type="protein sequence ID" value="HPLM_0001014101-mRNA-1"/>
    <property type="gene ID" value="HPLM_0001014101"/>
</dbReference>
<evidence type="ECO:0000313" key="2">
    <source>
        <dbReference type="Proteomes" id="UP000268014"/>
    </source>
</evidence>
<protein>
    <submittedName>
        <fullName evidence="1 3">Uncharacterized protein</fullName>
    </submittedName>
</protein>
<keyword evidence="2" id="KW-1185">Reference proteome</keyword>
<reference evidence="1 2" key="2">
    <citation type="submission" date="2018-11" db="EMBL/GenBank/DDBJ databases">
        <authorList>
            <consortium name="Pathogen Informatics"/>
        </authorList>
    </citation>
    <scope>NUCLEOTIDE SEQUENCE [LARGE SCALE GENOMIC DNA]</scope>
    <source>
        <strain evidence="1 2">MHpl1</strain>
    </source>
</reference>
<dbReference type="AlphaFoldDB" id="A0A0N4WH09"/>